<dbReference type="Proteomes" id="UP000244441">
    <property type="component" value="Chromosome"/>
</dbReference>
<evidence type="ECO:0000313" key="6">
    <source>
        <dbReference type="Proteomes" id="UP000244441"/>
    </source>
</evidence>
<dbReference type="InterPro" id="IPR001647">
    <property type="entry name" value="HTH_TetR"/>
</dbReference>
<evidence type="ECO:0000256" key="1">
    <source>
        <dbReference type="ARBA" id="ARBA00023125"/>
    </source>
</evidence>
<dbReference type="InterPro" id="IPR009057">
    <property type="entry name" value="Homeodomain-like_sf"/>
</dbReference>
<dbReference type="PANTHER" id="PTHR43479:SF22">
    <property type="entry name" value="TRANSCRIPTIONAL REGULATOR, TETR FAMILY"/>
    <property type="match status" value="1"/>
</dbReference>
<dbReference type="Pfam" id="PF17929">
    <property type="entry name" value="TetR_C_34"/>
    <property type="match status" value="1"/>
</dbReference>
<keyword evidence="6" id="KW-1185">Reference proteome</keyword>
<dbReference type="GO" id="GO:0003677">
    <property type="term" value="F:DNA binding"/>
    <property type="evidence" value="ECO:0007669"/>
    <property type="project" value="UniProtKB-UniRule"/>
</dbReference>
<dbReference type="KEGG" id="cate:C2869_00495"/>
<proteinExistence type="predicted"/>
<name>A0A2S0VLL9_9ALTE</name>
<keyword evidence="1 2" id="KW-0238">DNA-binding</keyword>
<protein>
    <submittedName>
        <fullName evidence="5">TetR/AcrR family transcriptional regulator</fullName>
    </submittedName>
</protein>
<evidence type="ECO:0000259" key="4">
    <source>
        <dbReference type="PROSITE" id="PS50977"/>
    </source>
</evidence>
<evidence type="ECO:0000313" key="5">
    <source>
        <dbReference type="EMBL" id="AWB65010.1"/>
    </source>
</evidence>
<gene>
    <name evidence="5" type="ORF">C2869_00495</name>
</gene>
<dbReference type="InterPro" id="IPR041483">
    <property type="entry name" value="TetR_C_34"/>
</dbReference>
<sequence>MLAEAPAPQEKSKRARSAKDKEQKRELILTTAAQLFDLDPDLLPTAAAIANHSGIAKGTVYLYFKSKEEIFLALLEQHYKNWYADITGAITEDKPDADHIIQALCHYVEQQPQFFRLASLSHSVIEQNVDKDILIAFKNRMAQMVQVTGQELAKKLEIEDDETCSQLLVRSYAMLLGLWQISTPPEKLAEILSSPNLTVLQPEFSMEAKQSLAQLWVGYLEQNTSKGGGFWKLGKLFN</sequence>
<dbReference type="InterPro" id="IPR050624">
    <property type="entry name" value="HTH-type_Tx_Regulator"/>
</dbReference>
<dbReference type="RefSeq" id="WP_108601089.1">
    <property type="nucleotide sequence ID" value="NZ_CP026604.1"/>
</dbReference>
<dbReference type="PANTHER" id="PTHR43479">
    <property type="entry name" value="ACREF/ENVCD OPERON REPRESSOR-RELATED"/>
    <property type="match status" value="1"/>
</dbReference>
<organism evidence="5 6">
    <name type="scientific">Saccharobesus litoralis</name>
    <dbReference type="NCBI Taxonomy" id="2172099"/>
    <lineage>
        <taxon>Bacteria</taxon>
        <taxon>Pseudomonadati</taxon>
        <taxon>Pseudomonadota</taxon>
        <taxon>Gammaproteobacteria</taxon>
        <taxon>Alteromonadales</taxon>
        <taxon>Alteromonadaceae</taxon>
        <taxon>Saccharobesus</taxon>
    </lineage>
</organism>
<dbReference type="Pfam" id="PF00440">
    <property type="entry name" value="TetR_N"/>
    <property type="match status" value="1"/>
</dbReference>
<feature type="region of interest" description="Disordered" evidence="3">
    <location>
        <begin position="1"/>
        <end position="23"/>
    </location>
</feature>
<dbReference type="OrthoDB" id="63332at2"/>
<feature type="DNA-binding region" description="H-T-H motif" evidence="2">
    <location>
        <begin position="45"/>
        <end position="64"/>
    </location>
</feature>
<dbReference type="EMBL" id="CP026604">
    <property type="protein sequence ID" value="AWB65010.1"/>
    <property type="molecule type" value="Genomic_DNA"/>
</dbReference>
<evidence type="ECO:0000256" key="2">
    <source>
        <dbReference type="PROSITE-ProRule" id="PRU00335"/>
    </source>
</evidence>
<evidence type="ECO:0000256" key="3">
    <source>
        <dbReference type="SAM" id="MobiDB-lite"/>
    </source>
</evidence>
<dbReference type="SUPFAM" id="SSF46689">
    <property type="entry name" value="Homeodomain-like"/>
    <property type="match status" value="1"/>
</dbReference>
<dbReference type="PROSITE" id="PS50977">
    <property type="entry name" value="HTH_TETR_2"/>
    <property type="match status" value="1"/>
</dbReference>
<reference evidence="5 6" key="1">
    <citation type="submission" date="2018-01" db="EMBL/GenBank/DDBJ databases">
        <title>Genome sequence of a Cantenovulum-like bacteria.</title>
        <authorList>
            <person name="Tan W.R."/>
            <person name="Lau N.-S."/>
            <person name="Go F."/>
            <person name="Amirul A.-A.A."/>
        </authorList>
    </citation>
    <scope>NUCLEOTIDE SEQUENCE [LARGE SCALE GENOMIC DNA]</scope>
    <source>
        <strain evidence="5 6">CCB-QB4</strain>
    </source>
</reference>
<feature type="domain" description="HTH tetR-type" evidence="4">
    <location>
        <begin position="22"/>
        <end position="82"/>
    </location>
</feature>
<dbReference type="Gene3D" id="1.10.357.10">
    <property type="entry name" value="Tetracycline Repressor, domain 2"/>
    <property type="match status" value="1"/>
</dbReference>
<dbReference type="AlphaFoldDB" id="A0A2S0VLL9"/>
<accession>A0A2S0VLL9</accession>